<dbReference type="InterPro" id="IPR031319">
    <property type="entry name" value="A-amylase_C"/>
</dbReference>
<dbReference type="PANTHER" id="PTHR43447">
    <property type="entry name" value="ALPHA-AMYLASE"/>
    <property type="match status" value="1"/>
</dbReference>
<feature type="domain" description="Alpha-amylase C-terminal" evidence="17">
    <location>
        <begin position="406"/>
        <end position="494"/>
    </location>
</feature>
<dbReference type="PRINTS" id="PR00110">
    <property type="entry name" value="ALPHAAMYLASE"/>
</dbReference>
<comment type="catalytic activity">
    <reaction evidence="1 15">
        <text>Endohydrolysis of (1-&gt;4)-alpha-D-glucosidic linkages in polysaccharides containing three or more (1-&gt;4)-alpha-linked D-glucose units.</text>
        <dbReference type="EC" id="3.2.1.1"/>
    </reaction>
</comment>
<evidence type="ECO:0000256" key="1">
    <source>
        <dbReference type="ARBA" id="ARBA00000548"/>
    </source>
</evidence>
<gene>
    <name evidence="19" type="ORF">TKK_002976</name>
</gene>
<evidence type="ECO:0000256" key="12">
    <source>
        <dbReference type="ARBA" id="ARBA00023277"/>
    </source>
</evidence>
<keyword evidence="16" id="KW-0732">Signal</keyword>
<dbReference type="SMART" id="SM00642">
    <property type="entry name" value="Aamy"/>
    <property type="match status" value="1"/>
</dbReference>
<evidence type="ECO:0000256" key="8">
    <source>
        <dbReference type="ARBA" id="ARBA00022801"/>
    </source>
</evidence>
<proteinExistence type="inferred from homology"/>
<sequence>MLKQLLLVFSCIIVSFNVPSIEATKNPHYVGHRTTMVHLFEWKWNDIANECEKFLGPKGFGGVQVSPIQENVIIPNRPWYERYQPVSYKWSTRSGNEQEFRSMVRRCNKAGVRIYVDAVLNHMTGNHEKAVGTGGSTADPHKFSYPAVPFERKHFNEPCGIDYNNAKTVRDCELVGLHDLNQRLDHVRKQMIDFLNKAIDAGVAGIRIDAAKHMWPEDLKYIYSKLKNLNVEHGFPPNSRPFIFQEVIDYGGESISKFEYNEFAAVLEFKHGRELSNGIRGQNPLKYFKTWGTTWGLLPSDDAVTFVDNHDTQREGFMTPLTYREFRLYKMAVAFMLAHPYGHPRVMSSYDFKGFEQGPPADESGNILSPIGAEDTCVNGWVCEHRWRQIYNMVGFRNHVGKAPMKRWWDNGNGQVAFCRGDVGFFAINTENADFKKKLRTCLPAGTYCDVVSGELRNGRCTGHSIEVDAQGNAQIEILTSRHDGVVAYHTGVGILF</sequence>
<keyword evidence="10" id="KW-1015">Disulfide bond</keyword>
<organism evidence="19 20">
    <name type="scientific">Trichogramma kaykai</name>
    <dbReference type="NCBI Taxonomy" id="54128"/>
    <lineage>
        <taxon>Eukaryota</taxon>
        <taxon>Metazoa</taxon>
        <taxon>Ecdysozoa</taxon>
        <taxon>Arthropoda</taxon>
        <taxon>Hexapoda</taxon>
        <taxon>Insecta</taxon>
        <taxon>Pterygota</taxon>
        <taxon>Neoptera</taxon>
        <taxon>Endopterygota</taxon>
        <taxon>Hymenoptera</taxon>
        <taxon>Apocrita</taxon>
        <taxon>Proctotrupomorpha</taxon>
        <taxon>Chalcidoidea</taxon>
        <taxon>Trichogrammatidae</taxon>
        <taxon>Trichogramma</taxon>
    </lineage>
</organism>
<feature type="chain" id="PRO_5044821167" description="Alpha-amylase" evidence="16">
    <location>
        <begin position="24"/>
        <end position="497"/>
    </location>
</feature>
<evidence type="ECO:0000256" key="9">
    <source>
        <dbReference type="ARBA" id="ARBA00022837"/>
    </source>
</evidence>
<dbReference type="CDD" id="cd11317">
    <property type="entry name" value="AmyAc_bac_euk_AmyA"/>
    <property type="match status" value="1"/>
</dbReference>
<evidence type="ECO:0000256" key="3">
    <source>
        <dbReference type="ARBA" id="ARBA00001923"/>
    </source>
</evidence>
<dbReference type="EMBL" id="JBJJXI010000025">
    <property type="protein sequence ID" value="KAL3404512.1"/>
    <property type="molecule type" value="Genomic_DNA"/>
</dbReference>
<keyword evidence="12 15" id="KW-0119">Carbohydrate metabolism</keyword>
<comment type="cofactor">
    <cofactor evidence="3">
        <name>chloride</name>
        <dbReference type="ChEBI" id="CHEBI:17996"/>
    </cofactor>
</comment>
<evidence type="ECO:0000259" key="18">
    <source>
        <dbReference type="SMART" id="SM00642"/>
    </source>
</evidence>
<dbReference type="SUPFAM" id="SSF51445">
    <property type="entry name" value="(Trans)glycosidases"/>
    <property type="match status" value="1"/>
</dbReference>
<evidence type="ECO:0000313" key="20">
    <source>
        <dbReference type="Proteomes" id="UP001627154"/>
    </source>
</evidence>
<dbReference type="Pfam" id="PF02806">
    <property type="entry name" value="Alpha-amylase_C"/>
    <property type="match status" value="1"/>
</dbReference>
<dbReference type="InterPro" id="IPR006048">
    <property type="entry name" value="A-amylase/branching_C"/>
</dbReference>
<reference evidence="19 20" key="1">
    <citation type="journal article" date="2024" name="bioRxiv">
        <title>A reference genome for Trichogramma kaykai: A tiny desert-dwelling parasitoid wasp with competing sex-ratio distorters.</title>
        <authorList>
            <person name="Culotta J."/>
            <person name="Lindsey A.R."/>
        </authorList>
    </citation>
    <scope>NUCLEOTIDE SEQUENCE [LARGE SCALE GENOMIC DNA]</scope>
    <source>
        <strain evidence="19 20">KSX58</strain>
    </source>
</reference>
<dbReference type="SMART" id="SM00632">
    <property type="entry name" value="Aamy_C"/>
    <property type="match status" value="1"/>
</dbReference>
<evidence type="ECO:0000256" key="11">
    <source>
        <dbReference type="ARBA" id="ARBA00023214"/>
    </source>
</evidence>
<dbReference type="EC" id="3.2.1.1" evidence="6 15"/>
<evidence type="ECO:0000256" key="15">
    <source>
        <dbReference type="RuleBase" id="RU361134"/>
    </source>
</evidence>
<dbReference type="GO" id="GO:0004556">
    <property type="term" value="F:alpha-amylase activity"/>
    <property type="evidence" value="ECO:0007669"/>
    <property type="project" value="UniProtKB-UniRule"/>
</dbReference>
<comment type="caution">
    <text evidence="19">The sequence shown here is derived from an EMBL/GenBank/DDBJ whole genome shotgun (WGS) entry which is preliminary data.</text>
</comment>
<protein>
    <recommendedName>
        <fullName evidence="6 15">Alpha-amylase</fullName>
        <ecNumber evidence="6 15">3.2.1.1</ecNumber>
    </recommendedName>
</protein>
<evidence type="ECO:0000256" key="10">
    <source>
        <dbReference type="ARBA" id="ARBA00023157"/>
    </source>
</evidence>
<dbReference type="GO" id="GO:0046872">
    <property type="term" value="F:metal ion binding"/>
    <property type="evidence" value="ECO:0007669"/>
    <property type="project" value="UniProtKB-KW"/>
</dbReference>
<evidence type="ECO:0000256" key="6">
    <source>
        <dbReference type="ARBA" id="ARBA00012595"/>
    </source>
</evidence>
<evidence type="ECO:0000256" key="13">
    <source>
        <dbReference type="ARBA" id="ARBA00023295"/>
    </source>
</evidence>
<dbReference type="Gene3D" id="2.60.40.1180">
    <property type="entry name" value="Golgi alpha-mannosidase II"/>
    <property type="match status" value="1"/>
</dbReference>
<evidence type="ECO:0000256" key="5">
    <source>
        <dbReference type="ARBA" id="ARBA00011245"/>
    </source>
</evidence>
<dbReference type="InterPro" id="IPR017853">
    <property type="entry name" value="GH"/>
</dbReference>
<accession>A0ABD2XGF4</accession>
<dbReference type="InterPro" id="IPR013780">
    <property type="entry name" value="Glyco_hydro_b"/>
</dbReference>
<feature type="signal peptide" evidence="16">
    <location>
        <begin position="1"/>
        <end position="23"/>
    </location>
</feature>
<keyword evidence="13 15" id="KW-0326">Glycosidase</keyword>
<dbReference type="InterPro" id="IPR006046">
    <property type="entry name" value="Alpha_amylase"/>
</dbReference>
<comment type="subunit">
    <text evidence="5">Monomer.</text>
</comment>
<evidence type="ECO:0000256" key="16">
    <source>
        <dbReference type="SAM" id="SignalP"/>
    </source>
</evidence>
<keyword evidence="20" id="KW-1185">Reference proteome</keyword>
<name>A0ABD2XGF4_9HYME</name>
<dbReference type="Pfam" id="PF00128">
    <property type="entry name" value="Alpha-amylase"/>
    <property type="match status" value="1"/>
</dbReference>
<feature type="domain" description="Glycosyl hydrolase family 13 catalytic" evidence="18">
    <location>
        <begin position="34"/>
        <end position="397"/>
    </location>
</feature>
<evidence type="ECO:0000313" key="19">
    <source>
        <dbReference type="EMBL" id="KAL3404512.1"/>
    </source>
</evidence>
<keyword evidence="9" id="KW-0106">Calcium</keyword>
<keyword evidence="8 15" id="KW-0378">Hydrolase</keyword>
<keyword evidence="11" id="KW-0868">Chloride</keyword>
<dbReference type="Gene3D" id="3.20.20.80">
    <property type="entry name" value="Glycosidases"/>
    <property type="match status" value="1"/>
</dbReference>
<dbReference type="AlphaFoldDB" id="A0ABD2XGF4"/>
<dbReference type="InterPro" id="IPR006047">
    <property type="entry name" value="GH13_cat_dom"/>
</dbReference>
<keyword evidence="7" id="KW-0479">Metal-binding</keyword>
<dbReference type="SUPFAM" id="SSF51011">
    <property type="entry name" value="Glycosyl hydrolase domain"/>
    <property type="match status" value="1"/>
</dbReference>
<comment type="similarity">
    <text evidence="4 14">Belongs to the glycosyl hydrolase 13 family.</text>
</comment>
<evidence type="ECO:0000256" key="7">
    <source>
        <dbReference type="ARBA" id="ARBA00022723"/>
    </source>
</evidence>
<evidence type="ECO:0000259" key="17">
    <source>
        <dbReference type="SMART" id="SM00632"/>
    </source>
</evidence>
<dbReference type="Proteomes" id="UP001627154">
    <property type="component" value="Unassembled WGS sequence"/>
</dbReference>
<evidence type="ECO:0000256" key="2">
    <source>
        <dbReference type="ARBA" id="ARBA00001913"/>
    </source>
</evidence>
<evidence type="ECO:0000256" key="14">
    <source>
        <dbReference type="RuleBase" id="RU003615"/>
    </source>
</evidence>
<comment type="cofactor">
    <cofactor evidence="2">
        <name>Ca(2+)</name>
        <dbReference type="ChEBI" id="CHEBI:29108"/>
    </cofactor>
</comment>
<evidence type="ECO:0000256" key="4">
    <source>
        <dbReference type="ARBA" id="ARBA00008061"/>
    </source>
</evidence>